<dbReference type="InterPro" id="IPR036156">
    <property type="entry name" value="Beta-gal/glucu_dom_sf"/>
</dbReference>
<dbReference type="SUPFAM" id="SSF49785">
    <property type="entry name" value="Galactose-binding domain-like"/>
    <property type="match status" value="1"/>
</dbReference>
<dbReference type="InterPro" id="IPR013783">
    <property type="entry name" value="Ig-like_fold"/>
</dbReference>
<feature type="domain" description="Glycoside hydrolase family 2 immunoglobulin-like beta-sandwich" evidence="5">
    <location>
        <begin position="227"/>
        <end position="332"/>
    </location>
</feature>
<organism evidence="9 10">
    <name type="scientific">Pseudoduganella umbonata</name>
    <dbReference type="NCBI Taxonomy" id="864828"/>
    <lineage>
        <taxon>Bacteria</taxon>
        <taxon>Pseudomonadati</taxon>
        <taxon>Pseudomonadota</taxon>
        <taxon>Betaproteobacteria</taxon>
        <taxon>Burkholderiales</taxon>
        <taxon>Oxalobacteraceae</taxon>
        <taxon>Telluria group</taxon>
        <taxon>Pseudoduganella</taxon>
    </lineage>
</organism>
<dbReference type="PANTHER" id="PTHR42732:SF1">
    <property type="entry name" value="BETA-MANNOSIDASE"/>
    <property type="match status" value="1"/>
</dbReference>
<dbReference type="GO" id="GO:0004565">
    <property type="term" value="F:beta-galactosidase activity"/>
    <property type="evidence" value="ECO:0007669"/>
    <property type="project" value="UniProtKB-EC"/>
</dbReference>
<dbReference type="InterPro" id="IPR017853">
    <property type="entry name" value="GH"/>
</dbReference>
<evidence type="ECO:0000313" key="10">
    <source>
        <dbReference type="Proteomes" id="UP000584325"/>
    </source>
</evidence>
<dbReference type="Gene3D" id="3.20.20.80">
    <property type="entry name" value="Glycosidases"/>
    <property type="match status" value="1"/>
</dbReference>
<dbReference type="SUPFAM" id="SSF51445">
    <property type="entry name" value="(Trans)glycosidases"/>
    <property type="match status" value="1"/>
</dbReference>
<dbReference type="Pfam" id="PF02837">
    <property type="entry name" value="Glyco_hydro_2_N"/>
    <property type="match status" value="1"/>
</dbReference>
<dbReference type="Pfam" id="PF02836">
    <property type="entry name" value="Glyco_hydro_2_C"/>
    <property type="match status" value="1"/>
</dbReference>
<comment type="similarity">
    <text evidence="1">Belongs to the glycosyl hydrolase 2 family.</text>
</comment>
<dbReference type="EC" id="3.2.1.23" evidence="9"/>
<protein>
    <submittedName>
        <fullName evidence="9">Beta-galactosidase</fullName>
        <ecNumber evidence="9">3.2.1.23</ecNumber>
    </submittedName>
</protein>
<keyword evidence="2 9" id="KW-0378">Hydrolase</keyword>
<evidence type="ECO:0000259" key="7">
    <source>
        <dbReference type="Pfam" id="PF02837"/>
    </source>
</evidence>
<accession>A0A7W5HBX2</accession>
<feature type="compositionally biased region" description="Low complexity" evidence="4">
    <location>
        <begin position="9"/>
        <end position="28"/>
    </location>
</feature>
<reference evidence="9 10" key="1">
    <citation type="submission" date="2020-08" db="EMBL/GenBank/DDBJ databases">
        <title>Genomic Encyclopedia of Type Strains, Phase III (KMG-III): the genomes of soil and plant-associated and newly described type strains.</title>
        <authorList>
            <person name="Whitman W."/>
        </authorList>
    </citation>
    <scope>NUCLEOTIDE SEQUENCE [LARGE SCALE GENOMIC DNA]</scope>
    <source>
        <strain evidence="9 10">CECT 7753</strain>
    </source>
</reference>
<feature type="domain" description="Glycosyl hydrolases family 2 sugar binding" evidence="7">
    <location>
        <begin position="97"/>
        <end position="208"/>
    </location>
</feature>
<evidence type="ECO:0000259" key="6">
    <source>
        <dbReference type="Pfam" id="PF02836"/>
    </source>
</evidence>
<dbReference type="Gene3D" id="2.60.120.260">
    <property type="entry name" value="Galactose-binding domain-like"/>
    <property type="match status" value="1"/>
</dbReference>
<dbReference type="Pfam" id="PF16355">
    <property type="entry name" value="DUF4982"/>
    <property type="match status" value="1"/>
</dbReference>
<proteinExistence type="inferred from homology"/>
<dbReference type="PANTHER" id="PTHR42732">
    <property type="entry name" value="BETA-GALACTOSIDASE"/>
    <property type="match status" value="1"/>
</dbReference>
<dbReference type="PRINTS" id="PR00132">
    <property type="entry name" value="GLHYDRLASE2"/>
</dbReference>
<evidence type="ECO:0000256" key="4">
    <source>
        <dbReference type="SAM" id="MobiDB-lite"/>
    </source>
</evidence>
<dbReference type="Gene3D" id="2.60.40.10">
    <property type="entry name" value="Immunoglobulins"/>
    <property type="match status" value="2"/>
</dbReference>
<dbReference type="SUPFAM" id="SSF49303">
    <property type="entry name" value="beta-Galactosidase/glucuronidase domain"/>
    <property type="match status" value="1"/>
</dbReference>
<dbReference type="InterPro" id="IPR008979">
    <property type="entry name" value="Galactose-bd-like_sf"/>
</dbReference>
<evidence type="ECO:0000256" key="2">
    <source>
        <dbReference type="ARBA" id="ARBA00022801"/>
    </source>
</evidence>
<name>A0A7W5HBX2_9BURK</name>
<dbReference type="GO" id="GO:0005975">
    <property type="term" value="P:carbohydrate metabolic process"/>
    <property type="evidence" value="ECO:0007669"/>
    <property type="project" value="InterPro"/>
</dbReference>
<dbReference type="InterPro" id="IPR006104">
    <property type="entry name" value="Glyco_hydro_2_N"/>
</dbReference>
<gene>
    <name evidence="9" type="ORF">FHS02_001871</name>
</gene>
<feature type="domain" description="Glycoside hydrolase family 2 catalytic" evidence="6">
    <location>
        <begin position="339"/>
        <end position="518"/>
    </location>
</feature>
<evidence type="ECO:0000256" key="1">
    <source>
        <dbReference type="ARBA" id="ARBA00007401"/>
    </source>
</evidence>
<comment type="caution">
    <text evidence="9">The sequence shown here is derived from an EMBL/GenBank/DDBJ whole genome shotgun (WGS) entry which is preliminary data.</text>
</comment>
<evidence type="ECO:0000259" key="8">
    <source>
        <dbReference type="Pfam" id="PF16355"/>
    </source>
</evidence>
<dbReference type="EMBL" id="JACHXS010000003">
    <property type="protein sequence ID" value="MBB3221064.1"/>
    <property type="molecule type" value="Genomic_DNA"/>
</dbReference>
<sequence length="815" mass="88056">MKPFRTLNSAPRRLARTTPATTPTTAPTPALATALLTTLALAAMALAGSAQAATTSLNDAWQFHRADGKQAAGATAGKVPAGAWSTVSLPHAAHIEPRVPTAPWQGTVFYKKTFDAALKPGERAILRFEAVMNVADVWLNGKHLGQHLGGYLPFAFDVTGLLKAGGKNEVVVRANNEDNAITGPKPLKDLDYIQHGGMYRGVSLITKPAVHITDEMLAATPAGGGVFVTFPQADKTQATVQVKTEVANTSKAARTVTVRNTLAWQGKEIARAEQKVTLKAGERRHVTMPLKVGQPQLWSPQAPNLHVLDTSVVGEGAGAGGGDSVQTRIGIRRLAFDSKHKLVLNGEPLQLRGVNRHQEYPHVGYALSPQAEYRDALLVKKYGFDYIRLSHYPQSPAFMAAADELGLLVIPGVPGWQYFNKDPAFSKQVIKTCEDMIRRNRNHASVLAWECSLNETDMPDAFVDTLHKTVHTEYPGDQAFSVGWLPRSYDIYMQARQHRIGDKHALPDKPLIVSEYGDWEYYAMNAGFNQGAWSDLKPADRSSRQLLSQGEKHLLQQAANVAEAHDDNFTTPAFADGYWVMFDYARGYAPDLEASGVMSIDRLPKFAAEFFRSQRSPEQVAPKATPQWGGGPMVFIASYWTPESSPRVRVFTNAEEVELRLNGKTVARQKAAPSSTHPRLKHPPVEFDTGAFQAGELVAVAYTGGKAVAEHKVRTPGDAVKLDVALDEMGVPPAVGDLVFARARLVDASGTTVPQSGQAVTFTADPGYEVIHSPQATTEAGIASVLVKVREPNGTLSAAAGKLQGALAPRSTAAE</sequence>
<feature type="region of interest" description="Disordered" evidence="4">
    <location>
        <begin position="1"/>
        <end position="28"/>
    </location>
</feature>
<dbReference type="Proteomes" id="UP000584325">
    <property type="component" value="Unassembled WGS sequence"/>
</dbReference>
<dbReference type="InterPro" id="IPR032311">
    <property type="entry name" value="DUF4982"/>
</dbReference>
<evidence type="ECO:0000313" key="9">
    <source>
        <dbReference type="EMBL" id="MBB3221064.1"/>
    </source>
</evidence>
<dbReference type="RefSeq" id="WP_229422557.1">
    <property type="nucleotide sequence ID" value="NZ_CP040017.1"/>
</dbReference>
<dbReference type="InterPro" id="IPR006101">
    <property type="entry name" value="Glyco_hydro_2"/>
</dbReference>
<keyword evidence="3 9" id="KW-0326">Glycosidase</keyword>
<dbReference type="InterPro" id="IPR051913">
    <property type="entry name" value="GH2_Domain-Containing"/>
</dbReference>
<evidence type="ECO:0000256" key="3">
    <source>
        <dbReference type="ARBA" id="ARBA00023295"/>
    </source>
</evidence>
<dbReference type="InterPro" id="IPR006103">
    <property type="entry name" value="Glyco_hydro_2_cat"/>
</dbReference>
<dbReference type="AlphaFoldDB" id="A0A7W5HBX2"/>
<dbReference type="Pfam" id="PF00703">
    <property type="entry name" value="Glyco_hydro_2"/>
    <property type="match status" value="1"/>
</dbReference>
<dbReference type="InterPro" id="IPR006102">
    <property type="entry name" value="Ig-like_GH2"/>
</dbReference>
<evidence type="ECO:0000259" key="5">
    <source>
        <dbReference type="Pfam" id="PF00703"/>
    </source>
</evidence>
<feature type="domain" description="DUF4982" evidence="8">
    <location>
        <begin position="647"/>
        <end position="709"/>
    </location>
</feature>